<dbReference type="SMART" id="SM00342">
    <property type="entry name" value="HTH_ARAC"/>
    <property type="match status" value="1"/>
</dbReference>
<dbReference type="PANTHER" id="PTHR46796:SF13">
    <property type="entry name" value="HTH-TYPE TRANSCRIPTIONAL ACTIVATOR RHAS"/>
    <property type="match status" value="1"/>
</dbReference>
<dbReference type="STRING" id="658445.H744_2c1521"/>
<name>A0A0C5WT34_9GAMM</name>
<dbReference type="PANTHER" id="PTHR46796">
    <property type="entry name" value="HTH-TYPE TRANSCRIPTIONAL ACTIVATOR RHAS-RELATED"/>
    <property type="match status" value="1"/>
</dbReference>
<protein>
    <recommendedName>
        <fullName evidence="4">HTH araC/xylS-type domain-containing protein</fullName>
    </recommendedName>
</protein>
<dbReference type="InterPro" id="IPR050204">
    <property type="entry name" value="AraC_XylS_family_regulators"/>
</dbReference>
<sequence>MITWKHPLKGYEWLIHQIWYLEVENGDSIEQLPQLIPNPRAHLLFTPPEQTYCYQGDDEQLSGEGSHLLTASDRLLTLIDNAPLKRIGITFRPEGLYLLNKSSAELVNQCGWFDWLTPVFDSQFRQTLYQCGTKKKIIACLHKKFEGFPLSDNIDKSFTLTQKAIAAIEVNQREATDDNLSINQLADLCACSRRTLERSFRQVTGLSVKKYQLMIKLEQMILALYQQNNDIDWTAFSQQFGFSDQSHLIRQLKQQLRRTPSCYLQNRDLTIDIYGDFE</sequence>
<dbReference type="InterPro" id="IPR018060">
    <property type="entry name" value="HTH_AraC"/>
</dbReference>
<gene>
    <name evidence="5" type="ORF">H744_2c1521</name>
</gene>
<evidence type="ECO:0000256" key="1">
    <source>
        <dbReference type="ARBA" id="ARBA00023015"/>
    </source>
</evidence>
<dbReference type="EMBL" id="CP005974">
    <property type="protein sequence ID" value="AJR08199.1"/>
    <property type="molecule type" value="Genomic_DNA"/>
</dbReference>
<dbReference type="HOGENOM" id="CLU_066193_1_0_6"/>
<dbReference type="KEGG" id="pgb:H744_2c1521"/>
<evidence type="ECO:0000259" key="4">
    <source>
        <dbReference type="PROSITE" id="PS01124"/>
    </source>
</evidence>
<keyword evidence="3" id="KW-0804">Transcription</keyword>
<dbReference type="Gene3D" id="1.10.10.60">
    <property type="entry name" value="Homeodomain-like"/>
    <property type="match status" value="1"/>
</dbReference>
<dbReference type="PATRIC" id="fig|658445.3.peg.3437"/>
<dbReference type="AlphaFoldDB" id="A0A0C5WT34"/>
<dbReference type="Pfam" id="PF12833">
    <property type="entry name" value="HTH_18"/>
    <property type="match status" value="1"/>
</dbReference>
<feature type="domain" description="HTH araC/xylS-type" evidence="4">
    <location>
        <begin position="162"/>
        <end position="266"/>
    </location>
</feature>
<keyword evidence="6" id="KW-1185">Reference proteome</keyword>
<organism evidence="5 6">
    <name type="scientific">Photobacterium gaetbulicola Gung47</name>
    <dbReference type="NCBI Taxonomy" id="658445"/>
    <lineage>
        <taxon>Bacteria</taxon>
        <taxon>Pseudomonadati</taxon>
        <taxon>Pseudomonadota</taxon>
        <taxon>Gammaproteobacteria</taxon>
        <taxon>Vibrionales</taxon>
        <taxon>Vibrionaceae</taxon>
        <taxon>Photobacterium</taxon>
    </lineage>
</organism>
<dbReference type="PROSITE" id="PS01124">
    <property type="entry name" value="HTH_ARAC_FAMILY_2"/>
    <property type="match status" value="1"/>
</dbReference>
<dbReference type="OrthoDB" id="6592899at2"/>
<proteinExistence type="predicted"/>
<evidence type="ECO:0000313" key="5">
    <source>
        <dbReference type="EMBL" id="AJR08199.1"/>
    </source>
</evidence>
<keyword evidence="1" id="KW-0805">Transcription regulation</keyword>
<dbReference type="Proteomes" id="UP000032303">
    <property type="component" value="Chromosome 2"/>
</dbReference>
<accession>A0A0C5WT34</accession>
<dbReference type="GO" id="GO:0043565">
    <property type="term" value="F:sequence-specific DNA binding"/>
    <property type="evidence" value="ECO:0007669"/>
    <property type="project" value="InterPro"/>
</dbReference>
<dbReference type="SUPFAM" id="SSF46689">
    <property type="entry name" value="Homeodomain-like"/>
    <property type="match status" value="1"/>
</dbReference>
<evidence type="ECO:0000313" key="6">
    <source>
        <dbReference type="Proteomes" id="UP000032303"/>
    </source>
</evidence>
<evidence type="ECO:0000256" key="3">
    <source>
        <dbReference type="ARBA" id="ARBA00023163"/>
    </source>
</evidence>
<reference evidence="5 6" key="1">
    <citation type="submission" date="2013-05" db="EMBL/GenBank/DDBJ databases">
        <title>Complete genome sequence of the lipase-producing bacterium Photobacterium gaetbulicola Gung47.</title>
        <authorList>
            <person name="Kim Y.-O."/>
        </authorList>
    </citation>
    <scope>NUCLEOTIDE SEQUENCE [LARGE SCALE GENOMIC DNA]</scope>
    <source>
        <strain evidence="5 6">Gung47</strain>
    </source>
</reference>
<dbReference type="InterPro" id="IPR009057">
    <property type="entry name" value="Homeodomain-like_sf"/>
</dbReference>
<keyword evidence="2" id="KW-0238">DNA-binding</keyword>
<dbReference type="GO" id="GO:0003700">
    <property type="term" value="F:DNA-binding transcription factor activity"/>
    <property type="evidence" value="ECO:0007669"/>
    <property type="project" value="InterPro"/>
</dbReference>
<evidence type="ECO:0000256" key="2">
    <source>
        <dbReference type="ARBA" id="ARBA00023125"/>
    </source>
</evidence>